<dbReference type="InterPro" id="IPR052055">
    <property type="entry name" value="Hepadnavirus_pol/RT"/>
</dbReference>
<dbReference type="GeneID" id="121399363"/>
<keyword evidence="2" id="KW-1185">Reference proteome</keyword>
<dbReference type="CDD" id="cd09275">
    <property type="entry name" value="RNase_HI_RT_DIRS1"/>
    <property type="match status" value="1"/>
</dbReference>
<reference evidence="3" key="1">
    <citation type="submission" date="2025-08" db="UniProtKB">
        <authorList>
            <consortium name="RefSeq"/>
        </authorList>
    </citation>
    <scope>IDENTIFICATION</scope>
    <source>
        <strain evidence="3">J_2021</strain>
        <tissue evidence="3">Erythrocytes</tissue>
    </source>
</reference>
<dbReference type="InterPro" id="IPR036397">
    <property type="entry name" value="RNaseH_sf"/>
</dbReference>
<evidence type="ECO:0000313" key="3">
    <source>
        <dbReference type="RefSeq" id="XP_041435826.1"/>
    </source>
</evidence>
<dbReference type="PANTHER" id="PTHR33050:SF7">
    <property type="entry name" value="RIBONUCLEASE H"/>
    <property type="match status" value="1"/>
</dbReference>
<dbReference type="AlphaFoldDB" id="A0A8J1M3F4"/>
<feature type="region of interest" description="Disordered" evidence="1">
    <location>
        <begin position="59"/>
        <end position="81"/>
    </location>
</feature>
<dbReference type="SUPFAM" id="SSF53098">
    <property type="entry name" value="Ribonuclease H-like"/>
    <property type="match status" value="1"/>
</dbReference>
<dbReference type="KEGG" id="xla:121399363"/>
<dbReference type="Gene3D" id="3.30.420.10">
    <property type="entry name" value="Ribonuclease H-like superfamily/Ribonuclease H"/>
    <property type="match status" value="1"/>
</dbReference>
<feature type="compositionally biased region" description="Acidic residues" evidence="1">
    <location>
        <begin position="156"/>
        <end position="170"/>
    </location>
</feature>
<protein>
    <submittedName>
        <fullName evidence="3">Uncharacterized protein LOC121399363</fullName>
    </submittedName>
</protein>
<organism evidence="2 3">
    <name type="scientific">Xenopus laevis</name>
    <name type="common">African clawed frog</name>
    <dbReference type="NCBI Taxonomy" id="8355"/>
    <lineage>
        <taxon>Eukaryota</taxon>
        <taxon>Metazoa</taxon>
        <taxon>Chordata</taxon>
        <taxon>Craniata</taxon>
        <taxon>Vertebrata</taxon>
        <taxon>Euteleostomi</taxon>
        <taxon>Amphibia</taxon>
        <taxon>Batrachia</taxon>
        <taxon>Anura</taxon>
        <taxon>Pipoidea</taxon>
        <taxon>Pipidae</taxon>
        <taxon>Xenopodinae</taxon>
        <taxon>Xenopus</taxon>
        <taxon>Xenopus</taxon>
    </lineage>
</organism>
<evidence type="ECO:0000313" key="2">
    <source>
        <dbReference type="Proteomes" id="UP000186698"/>
    </source>
</evidence>
<sequence>MADKKSEGPFARTSHAASKVRYLACSKCRKRLPAGHKEALCSSCAPPSSAECSLRAQELQETAVTDNREDNSPPHTPTTASAQTHIATDVAPPAWATQLSSGIPKLAACLDKLLDRLDQGAVEPKTRAHKCAVPSTSLELSEEESIANSPTADDFSQSEEEISDDLEDNEEPTRSSESIDKLILSVIKCLDPKESELLSDSSQLMFKRQKKSVPIFPSHPQLDNIIQSEWEQPEKRFQANRRFQRLYPFPKENTDKWGSPPSIDAPVSGLSKNTALPVPDASSFKDSMDKKLEGLLRAIFSSSGESLRPIFATAWVSRALQTWISSLMDDILSLVRRLTKTPNTSARFAMRVLGSMVATIEAVPFAQFHLRELQWNILTQWNRTNLSQRIVLLPKTKVSLTWWLNCNNLSKGRNLADPQWQTLTTDASLKGWGAVFGTLTAQGIWSSAETQLPINILELRAVRRALSYWQQIMKGIAIRVQSDNATTVAYLNHQGGTRSRQALQEVSQILSWAEKHNATLSAIYIPGLENWEADYLSRQTLDPGEWSLKQEVFTLITERWGIPEIDLMASRVNRKVQQFMSRCRDPLALAVDAMTAPWEFQLGYAFPPLPLLPRLIGRIQRENHTVILIAQHWPRRAWFSDLINLTREDPLPLPNLPDLLSQGPIVHPNSKMLSLTAWLLRP</sequence>
<accession>A0A8J1M3F4</accession>
<evidence type="ECO:0000256" key="1">
    <source>
        <dbReference type="SAM" id="MobiDB-lite"/>
    </source>
</evidence>
<dbReference type="GO" id="GO:0003676">
    <property type="term" value="F:nucleic acid binding"/>
    <property type="evidence" value="ECO:0007669"/>
    <property type="project" value="InterPro"/>
</dbReference>
<dbReference type="Proteomes" id="UP000186698">
    <property type="component" value="Chromosome 1S"/>
</dbReference>
<dbReference type="OrthoDB" id="10068174at2759"/>
<dbReference type="RefSeq" id="XP_041435826.1">
    <property type="nucleotide sequence ID" value="XM_041579892.1"/>
</dbReference>
<dbReference type="PANTHER" id="PTHR33050">
    <property type="entry name" value="REVERSE TRANSCRIPTASE DOMAIN-CONTAINING PROTEIN"/>
    <property type="match status" value="1"/>
</dbReference>
<dbReference type="Gene3D" id="1.10.287.3160">
    <property type="match status" value="1"/>
</dbReference>
<dbReference type="InterPro" id="IPR012337">
    <property type="entry name" value="RNaseH-like_sf"/>
</dbReference>
<gene>
    <name evidence="3" type="primary">LOC121399363</name>
</gene>
<feature type="region of interest" description="Disordered" evidence="1">
    <location>
        <begin position="123"/>
        <end position="177"/>
    </location>
</feature>
<name>A0A8J1M3F4_XENLA</name>
<feature type="compositionally biased region" description="Polar residues" evidence="1">
    <location>
        <begin position="146"/>
        <end position="155"/>
    </location>
</feature>
<proteinExistence type="predicted"/>